<organism evidence="2 3">
    <name type="scientific">Nocardia otitidiscaviarum</name>
    <dbReference type="NCBI Taxonomy" id="1823"/>
    <lineage>
        <taxon>Bacteria</taxon>
        <taxon>Bacillati</taxon>
        <taxon>Actinomycetota</taxon>
        <taxon>Actinomycetes</taxon>
        <taxon>Mycobacteriales</taxon>
        <taxon>Nocardiaceae</taxon>
        <taxon>Nocardia</taxon>
    </lineage>
</organism>
<protein>
    <recommendedName>
        <fullName evidence="4">Secreted protein</fullName>
    </recommendedName>
</protein>
<evidence type="ECO:0000313" key="3">
    <source>
        <dbReference type="Proteomes" id="UP000255467"/>
    </source>
</evidence>
<dbReference type="AlphaFoldDB" id="A0A378Y821"/>
<sequence>MKRTIRYLTAATFLGAGVAVAAAPANAEHPGSPCQLGWSNVEPRSCEQNSFNLAPTWTLGNGICAGMFTTGGTAFDGPLYEYSEAPGATHSVVLRITQGFSPVGYWGPQFLACDVTAVVDWHNIDTGQSGSVSQFVPAGQRSAPAILVAHTGPGRVQLTVRTDRPSIPATAEVFVP</sequence>
<evidence type="ECO:0000313" key="2">
    <source>
        <dbReference type="EMBL" id="SUA73234.1"/>
    </source>
</evidence>
<feature type="signal peptide" evidence="1">
    <location>
        <begin position="1"/>
        <end position="21"/>
    </location>
</feature>
<dbReference type="Proteomes" id="UP000255467">
    <property type="component" value="Unassembled WGS sequence"/>
</dbReference>
<dbReference type="EMBL" id="UGRY01000002">
    <property type="protein sequence ID" value="SUA73234.1"/>
    <property type="molecule type" value="Genomic_DNA"/>
</dbReference>
<name>A0A378Y821_9NOCA</name>
<feature type="chain" id="PRO_5016697571" description="Secreted protein" evidence="1">
    <location>
        <begin position="22"/>
        <end position="176"/>
    </location>
</feature>
<proteinExistence type="predicted"/>
<evidence type="ECO:0000256" key="1">
    <source>
        <dbReference type="SAM" id="SignalP"/>
    </source>
</evidence>
<evidence type="ECO:0008006" key="4">
    <source>
        <dbReference type="Google" id="ProtNLM"/>
    </source>
</evidence>
<keyword evidence="3" id="KW-1185">Reference proteome</keyword>
<accession>A0A378Y821</accession>
<dbReference type="RefSeq" id="WP_228810703.1">
    <property type="nucleotide sequence ID" value="NZ_JADLRH010000005.1"/>
</dbReference>
<gene>
    <name evidence="2" type="ORF">NCTC1934_00671</name>
</gene>
<reference evidence="2 3" key="1">
    <citation type="submission" date="2018-06" db="EMBL/GenBank/DDBJ databases">
        <authorList>
            <consortium name="Pathogen Informatics"/>
            <person name="Doyle S."/>
        </authorList>
    </citation>
    <scope>NUCLEOTIDE SEQUENCE [LARGE SCALE GENOMIC DNA]</scope>
    <source>
        <strain evidence="2 3">NCTC1934</strain>
    </source>
</reference>
<keyword evidence="1" id="KW-0732">Signal</keyword>